<dbReference type="Proteomes" id="UP000243975">
    <property type="component" value="Unassembled WGS sequence"/>
</dbReference>
<evidence type="ECO:0000256" key="1">
    <source>
        <dbReference type="SAM" id="MobiDB-lite"/>
    </source>
</evidence>
<reference evidence="2 3" key="1">
    <citation type="journal article" date="2016" name="Sci. Rep.">
        <title>The genome sequence of the outbreeding globe artichoke constructed de novo incorporating a phase-aware low-pass sequencing strategy of F1 progeny.</title>
        <authorList>
            <person name="Scaglione D."/>
            <person name="Reyes-Chin-Wo S."/>
            <person name="Acquadro A."/>
            <person name="Froenicke L."/>
            <person name="Portis E."/>
            <person name="Beitel C."/>
            <person name="Tirone M."/>
            <person name="Mauro R."/>
            <person name="Lo Monaco A."/>
            <person name="Mauromicale G."/>
            <person name="Faccioli P."/>
            <person name="Cattivelli L."/>
            <person name="Rieseberg L."/>
            <person name="Michelmore R."/>
            <person name="Lanteri S."/>
        </authorList>
    </citation>
    <scope>NUCLEOTIDE SEQUENCE [LARGE SCALE GENOMIC DNA]</scope>
    <source>
        <strain evidence="2">2C</strain>
    </source>
</reference>
<name>A0A124SCU5_CYNCS</name>
<protein>
    <submittedName>
        <fullName evidence="2">Uncharacterized protein</fullName>
    </submittedName>
</protein>
<organism evidence="2 3">
    <name type="scientific">Cynara cardunculus var. scolymus</name>
    <name type="common">Globe artichoke</name>
    <name type="synonym">Cynara scolymus</name>
    <dbReference type="NCBI Taxonomy" id="59895"/>
    <lineage>
        <taxon>Eukaryota</taxon>
        <taxon>Viridiplantae</taxon>
        <taxon>Streptophyta</taxon>
        <taxon>Embryophyta</taxon>
        <taxon>Tracheophyta</taxon>
        <taxon>Spermatophyta</taxon>
        <taxon>Magnoliopsida</taxon>
        <taxon>eudicotyledons</taxon>
        <taxon>Gunneridae</taxon>
        <taxon>Pentapetalae</taxon>
        <taxon>asterids</taxon>
        <taxon>campanulids</taxon>
        <taxon>Asterales</taxon>
        <taxon>Asteraceae</taxon>
        <taxon>Carduoideae</taxon>
        <taxon>Cardueae</taxon>
        <taxon>Carduinae</taxon>
        <taxon>Cynara</taxon>
    </lineage>
</organism>
<feature type="region of interest" description="Disordered" evidence="1">
    <location>
        <begin position="57"/>
        <end position="76"/>
    </location>
</feature>
<comment type="caution">
    <text evidence="2">The sequence shown here is derived from an EMBL/GenBank/DDBJ whole genome shotgun (WGS) entry which is preliminary data.</text>
</comment>
<dbReference type="AlphaFoldDB" id="A0A124SCU5"/>
<keyword evidence="3" id="KW-1185">Reference proteome</keyword>
<accession>A0A124SCU5</accession>
<evidence type="ECO:0000313" key="2">
    <source>
        <dbReference type="EMBL" id="KVH94885.1"/>
    </source>
</evidence>
<dbReference type="EMBL" id="LEKV01004508">
    <property type="protein sequence ID" value="KVH94885.1"/>
    <property type="molecule type" value="Genomic_DNA"/>
</dbReference>
<gene>
    <name evidence="2" type="ORF">Ccrd_003047</name>
</gene>
<evidence type="ECO:0000313" key="3">
    <source>
        <dbReference type="Proteomes" id="UP000243975"/>
    </source>
</evidence>
<sequence length="136" mass="15360">MWLVKVPKAVVGTGDWDSPAELVCGFEIGSIAGDEETIVDLIRWEIVANIEVAERRIEDGSDRRSPPTGEEEEDKRNAGSYFVVLVQICSLFSGSSFHRGMGYLLPLICQDFWLKKRNHYVEGGMLEIVNIVRRMN</sequence>
<dbReference type="Gramene" id="KVH94885">
    <property type="protein sequence ID" value="KVH94885"/>
    <property type="gene ID" value="Ccrd_003047"/>
</dbReference>
<proteinExistence type="predicted"/>